<dbReference type="InterPro" id="IPR013216">
    <property type="entry name" value="Methyltransf_11"/>
</dbReference>
<keyword evidence="1" id="KW-0808">Transferase</keyword>
<evidence type="ECO:0000313" key="3">
    <source>
        <dbReference type="EMBL" id="AXI28614.1"/>
    </source>
</evidence>
<name>A0AA86I1N2_PRIMG</name>
<dbReference type="GO" id="GO:0008757">
    <property type="term" value="F:S-adenosylmethionine-dependent methyltransferase activity"/>
    <property type="evidence" value="ECO:0007669"/>
    <property type="project" value="InterPro"/>
</dbReference>
<evidence type="ECO:0000313" key="4">
    <source>
        <dbReference type="Proteomes" id="UP000253834"/>
    </source>
</evidence>
<accession>A0AA86I1N2</accession>
<dbReference type="PANTHER" id="PTHR44068">
    <property type="entry name" value="ZGC:194242"/>
    <property type="match status" value="1"/>
</dbReference>
<dbReference type="Proteomes" id="UP000253834">
    <property type="component" value="Chromosome"/>
</dbReference>
<gene>
    <name evidence="3" type="ORF">CIB87_06130</name>
</gene>
<dbReference type="InterPro" id="IPR050447">
    <property type="entry name" value="Erg6_SMT_methyltransf"/>
</dbReference>
<reference evidence="3 4" key="1">
    <citation type="submission" date="2017-07" db="EMBL/GenBank/DDBJ databases">
        <title>Isolation and development of strain Bacillus megaterium SR7 for enhanced growth and metabolite production under supercritical carbon dioxide.</title>
        <authorList>
            <person name="Freedman A.J.E."/>
            <person name="Peet K.C."/>
            <person name="Boock J.T."/>
            <person name="Penn K."/>
            <person name="Prather K.L.J."/>
            <person name="Thompson J.R."/>
        </authorList>
    </citation>
    <scope>NUCLEOTIDE SEQUENCE [LARGE SCALE GENOMIC DNA]</scope>
    <source>
        <strain evidence="3 4">SR7</strain>
    </source>
</reference>
<dbReference type="AlphaFoldDB" id="A0AA86I1N2"/>
<evidence type="ECO:0000259" key="2">
    <source>
        <dbReference type="Pfam" id="PF08241"/>
    </source>
</evidence>
<sequence>MAQKSNYTKINSEMWDEWASAGGEWSLAINHQDFVDATQGHFDIYLTPCKPVPTNWFIPFKKAKILGLASGGGQQCPVFAAQHAEVTVFDYSDKQLELEKMVSTREGYSIDLVKGDMSKTFPFEDETFDMIFNPVSNCYIQDVEHVWQECFRVLKKGGVLLSGFANPALYLFGEDEEALQVVNKLPYDGTKNTVENDEELIKNGGVQFSHSLETQIGGQLKAGFTLQDLYEDHHHKGKITEYMPCYIATKSIKY</sequence>
<proteinExistence type="predicted"/>
<feature type="domain" description="Methyltransferase type 11" evidence="2">
    <location>
        <begin position="67"/>
        <end position="161"/>
    </location>
</feature>
<dbReference type="GO" id="GO:0032259">
    <property type="term" value="P:methylation"/>
    <property type="evidence" value="ECO:0007669"/>
    <property type="project" value="UniProtKB-KW"/>
</dbReference>
<evidence type="ECO:0000256" key="1">
    <source>
        <dbReference type="ARBA" id="ARBA00022679"/>
    </source>
</evidence>
<protein>
    <submittedName>
        <fullName evidence="3">SAM-dependent methyltransferase</fullName>
    </submittedName>
</protein>
<dbReference type="RefSeq" id="WP_114894854.1">
    <property type="nucleotide sequence ID" value="NZ_CP022674.1"/>
</dbReference>
<dbReference type="CDD" id="cd02440">
    <property type="entry name" value="AdoMet_MTases"/>
    <property type="match status" value="1"/>
</dbReference>
<dbReference type="SUPFAM" id="SSF53335">
    <property type="entry name" value="S-adenosyl-L-methionine-dependent methyltransferases"/>
    <property type="match status" value="1"/>
</dbReference>
<dbReference type="EMBL" id="CP022674">
    <property type="protein sequence ID" value="AXI28614.1"/>
    <property type="molecule type" value="Genomic_DNA"/>
</dbReference>
<organism evidence="3 4">
    <name type="scientific">Priestia megaterium</name>
    <name type="common">Bacillus megaterium</name>
    <dbReference type="NCBI Taxonomy" id="1404"/>
    <lineage>
        <taxon>Bacteria</taxon>
        <taxon>Bacillati</taxon>
        <taxon>Bacillota</taxon>
        <taxon>Bacilli</taxon>
        <taxon>Bacillales</taxon>
        <taxon>Bacillaceae</taxon>
        <taxon>Priestia</taxon>
    </lineage>
</organism>
<dbReference type="Gene3D" id="3.40.50.150">
    <property type="entry name" value="Vaccinia Virus protein VP39"/>
    <property type="match status" value="1"/>
</dbReference>
<dbReference type="PANTHER" id="PTHR44068:SF11">
    <property type="entry name" value="GERANYL DIPHOSPHATE 2-C-METHYLTRANSFERASE"/>
    <property type="match status" value="1"/>
</dbReference>
<keyword evidence="3" id="KW-0489">Methyltransferase</keyword>
<dbReference type="Pfam" id="PF08241">
    <property type="entry name" value="Methyltransf_11"/>
    <property type="match status" value="1"/>
</dbReference>
<dbReference type="InterPro" id="IPR029063">
    <property type="entry name" value="SAM-dependent_MTases_sf"/>
</dbReference>